<proteinExistence type="predicted"/>
<keyword evidence="2" id="KW-1185">Reference proteome</keyword>
<dbReference type="EMBL" id="KB445558">
    <property type="protein sequence ID" value="EMC94332.1"/>
    <property type="molecule type" value="Genomic_DNA"/>
</dbReference>
<reference evidence="1 2" key="1">
    <citation type="journal article" date="2012" name="PLoS Pathog.">
        <title>Diverse lifestyles and strategies of plant pathogenesis encoded in the genomes of eighteen Dothideomycetes fungi.</title>
        <authorList>
            <person name="Ohm R.A."/>
            <person name="Feau N."/>
            <person name="Henrissat B."/>
            <person name="Schoch C.L."/>
            <person name="Horwitz B.A."/>
            <person name="Barry K.W."/>
            <person name="Condon B.J."/>
            <person name="Copeland A.C."/>
            <person name="Dhillon B."/>
            <person name="Glaser F."/>
            <person name="Hesse C.N."/>
            <person name="Kosti I."/>
            <person name="LaButti K."/>
            <person name="Lindquist E.A."/>
            <person name="Lucas S."/>
            <person name="Salamov A.A."/>
            <person name="Bradshaw R.E."/>
            <person name="Ciuffetti L."/>
            <person name="Hamelin R.C."/>
            <person name="Kema G.H.J."/>
            <person name="Lawrence C."/>
            <person name="Scott J.A."/>
            <person name="Spatafora J.W."/>
            <person name="Turgeon B.G."/>
            <person name="de Wit P.J.G.M."/>
            <person name="Zhong S."/>
            <person name="Goodwin S.B."/>
            <person name="Grigoriev I.V."/>
        </authorList>
    </citation>
    <scope>NUCLEOTIDE SEQUENCE [LARGE SCALE GENOMIC DNA]</scope>
    <source>
        <strain evidence="1 2">UAMH 10762</strain>
    </source>
</reference>
<protein>
    <submittedName>
        <fullName evidence="1">Uncharacterized protein</fullName>
    </submittedName>
</protein>
<accession>M2LJB7</accession>
<dbReference type="KEGG" id="bcom:BAUCODRAFT_544830"/>
<sequence length="118" mass="13049">MLSMHLPCHGGPADAWFSKPSCPLKTLETHSSTARGSGRVGVMSPCISARSRNPLCQTPLLRDQHRRTKRPVNVASPQRQICFTVTKSAQAGLAWSYYCRKGLLEGFSWSQLEPHQGN</sequence>
<gene>
    <name evidence="1" type="ORF">BAUCODRAFT_544830</name>
</gene>
<dbReference type="HOGENOM" id="CLU_2072705_0_0_1"/>
<evidence type="ECO:0000313" key="1">
    <source>
        <dbReference type="EMBL" id="EMC94332.1"/>
    </source>
</evidence>
<dbReference type="AlphaFoldDB" id="M2LJB7"/>
<dbReference type="GeneID" id="19115348"/>
<evidence type="ECO:0000313" key="2">
    <source>
        <dbReference type="Proteomes" id="UP000011761"/>
    </source>
</evidence>
<organism evidence="1 2">
    <name type="scientific">Baudoinia panamericana (strain UAMH 10762)</name>
    <name type="common">Angels' share fungus</name>
    <name type="synonym">Baudoinia compniacensis (strain UAMH 10762)</name>
    <dbReference type="NCBI Taxonomy" id="717646"/>
    <lineage>
        <taxon>Eukaryota</taxon>
        <taxon>Fungi</taxon>
        <taxon>Dikarya</taxon>
        <taxon>Ascomycota</taxon>
        <taxon>Pezizomycotina</taxon>
        <taxon>Dothideomycetes</taxon>
        <taxon>Dothideomycetidae</taxon>
        <taxon>Mycosphaerellales</taxon>
        <taxon>Teratosphaeriaceae</taxon>
        <taxon>Baudoinia</taxon>
    </lineage>
</organism>
<dbReference type="Proteomes" id="UP000011761">
    <property type="component" value="Unassembled WGS sequence"/>
</dbReference>
<dbReference type="RefSeq" id="XP_007678259.1">
    <property type="nucleotide sequence ID" value="XM_007680069.1"/>
</dbReference>
<name>M2LJB7_BAUPA</name>